<dbReference type="Proteomes" id="UP001140560">
    <property type="component" value="Unassembled WGS sequence"/>
</dbReference>
<evidence type="ECO:0000256" key="7">
    <source>
        <dbReference type="PROSITE-ProRule" id="PRU00042"/>
    </source>
</evidence>
<evidence type="ECO:0000256" key="1">
    <source>
        <dbReference type="ARBA" id="ARBA00004123"/>
    </source>
</evidence>
<protein>
    <recommendedName>
        <fullName evidence="9">C2H2-type domain-containing protein</fullName>
    </recommendedName>
</protein>
<evidence type="ECO:0000313" key="10">
    <source>
        <dbReference type="EMBL" id="KAJ4368470.1"/>
    </source>
</evidence>
<dbReference type="GO" id="GO:0005634">
    <property type="term" value="C:nucleus"/>
    <property type="evidence" value="ECO:0007669"/>
    <property type="project" value="UniProtKB-SubCell"/>
</dbReference>
<dbReference type="PROSITE" id="PS50157">
    <property type="entry name" value="ZINC_FINGER_C2H2_2"/>
    <property type="match status" value="1"/>
</dbReference>
<dbReference type="PANTHER" id="PTHR24406">
    <property type="entry name" value="TRANSCRIPTIONAL REPRESSOR CTCFL-RELATED"/>
    <property type="match status" value="1"/>
</dbReference>
<organism evidence="10 11">
    <name type="scientific">Neocucurbitaria cava</name>
    <dbReference type="NCBI Taxonomy" id="798079"/>
    <lineage>
        <taxon>Eukaryota</taxon>
        <taxon>Fungi</taxon>
        <taxon>Dikarya</taxon>
        <taxon>Ascomycota</taxon>
        <taxon>Pezizomycotina</taxon>
        <taxon>Dothideomycetes</taxon>
        <taxon>Pleosporomycetidae</taxon>
        <taxon>Pleosporales</taxon>
        <taxon>Pleosporineae</taxon>
        <taxon>Cucurbitariaceae</taxon>
        <taxon>Neocucurbitaria</taxon>
    </lineage>
</organism>
<dbReference type="AlphaFoldDB" id="A0A9W8Y615"/>
<accession>A0A9W8Y615</accession>
<name>A0A9W8Y615_9PLEO</name>
<dbReference type="InterPro" id="IPR013087">
    <property type="entry name" value="Znf_C2H2_type"/>
</dbReference>
<gene>
    <name evidence="10" type="ORF">N0V83_006827</name>
</gene>
<evidence type="ECO:0000256" key="4">
    <source>
        <dbReference type="ARBA" id="ARBA00022771"/>
    </source>
</evidence>
<evidence type="ECO:0000256" key="8">
    <source>
        <dbReference type="SAM" id="MobiDB-lite"/>
    </source>
</evidence>
<dbReference type="Gene3D" id="3.30.160.60">
    <property type="entry name" value="Classic Zinc Finger"/>
    <property type="match status" value="2"/>
</dbReference>
<evidence type="ECO:0000256" key="6">
    <source>
        <dbReference type="ARBA" id="ARBA00023242"/>
    </source>
</evidence>
<evidence type="ECO:0000259" key="9">
    <source>
        <dbReference type="PROSITE" id="PS50157"/>
    </source>
</evidence>
<dbReference type="SMART" id="SM00355">
    <property type="entry name" value="ZnF_C2H2"/>
    <property type="match status" value="9"/>
</dbReference>
<feature type="region of interest" description="Disordered" evidence="8">
    <location>
        <begin position="47"/>
        <end position="79"/>
    </location>
</feature>
<dbReference type="OrthoDB" id="6105938at2759"/>
<evidence type="ECO:0000256" key="3">
    <source>
        <dbReference type="ARBA" id="ARBA00022737"/>
    </source>
</evidence>
<evidence type="ECO:0000256" key="2">
    <source>
        <dbReference type="ARBA" id="ARBA00022723"/>
    </source>
</evidence>
<feature type="compositionally biased region" description="Polar residues" evidence="8">
    <location>
        <begin position="54"/>
        <end position="69"/>
    </location>
</feature>
<keyword evidence="6" id="KW-0539">Nucleus</keyword>
<dbReference type="InterPro" id="IPR050888">
    <property type="entry name" value="ZnF_C2H2-type_TF"/>
</dbReference>
<keyword evidence="3" id="KW-0677">Repeat</keyword>
<proteinExistence type="predicted"/>
<evidence type="ECO:0000256" key="5">
    <source>
        <dbReference type="ARBA" id="ARBA00022833"/>
    </source>
</evidence>
<dbReference type="Pfam" id="PF00096">
    <property type="entry name" value="zf-C2H2"/>
    <property type="match status" value="1"/>
</dbReference>
<sequence>MAAQGHNRYALFTAYDDNGTPLCSPAKDPSNNPFVNQVADDSIPWQEVKKRGAQSGQPVSQAGRTQNRNGKLDATHNVVPPNKSRVRVTSVSTTRSGDKINDAYDNWCGVCSQKFSSKTALLSHIKQLPNHEHYCNLCKRVFKDRNGIKNHVDNSSGHKIFCNICLSAFKDDWALKNHYETNYYAEHQFVCFTCLLGFRTQADFDRHLQTAEKHTWCETCSRRFRNQDERDEHWQKTCKHKHCLQPGCNFDCRDQATLTAHLHRDHFQCEGCKRIFPSQTKFRQHQETCSSPIPCPECGEVCVGEAQMALHMESCEVYNDPQNIHSNMVDHTQLMLVLGKWWYSPLYMDLDIHAQIRTGRIDLHEVLRWMDEDTLHPFMCRSEGCTATFAHLRTLVLHCEDTTACNWDIGRLRLADLEIEFKRLSAERNGTVEEE</sequence>
<comment type="caution">
    <text evidence="10">The sequence shown here is derived from an EMBL/GenBank/DDBJ whole genome shotgun (WGS) entry which is preliminary data.</text>
</comment>
<keyword evidence="2" id="KW-0479">Metal-binding</keyword>
<keyword evidence="4 7" id="KW-0863">Zinc-finger</keyword>
<reference evidence="10" key="1">
    <citation type="submission" date="2022-10" db="EMBL/GenBank/DDBJ databases">
        <title>Tapping the CABI collections for fungal endophytes: first genome assemblies for Collariella, Neodidymelliopsis, Ascochyta clinopodiicola, Didymella pomorum, Didymosphaeria variabile, Neocosmospora piperis and Neocucurbitaria cava.</title>
        <authorList>
            <person name="Hill R."/>
        </authorList>
    </citation>
    <scope>NUCLEOTIDE SEQUENCE</scope>
    <source>
        <strain evidence="10">IMI 356814</strain>
    </source>
</reference>
<comment type="subcellular location">
    <subcellularLocation>
        <location evidence="1">Nucleus</location>
    </subcellularLocation>
</comment>
<evidence type="ECO:0000313" key="11">
    <source>
        <dbReference type="Proteomes" id="UP001140560"/>
    </source>
</evidence>
<keyword evidence="5" id="KW-0862">Zinc</keyword>
<feature type="domain" description="C2H2-type" evidence="9">
    <location>
        <begin position="267"/>
        <end position="294"/>
    </location>
</feature>
<dbReference type="EMBL" id="JAPEUY010000011">
    <property type="protein sequence ID" value="KAJ4368470.1"/>
    <property type="molecule type" value="Genomic_DNA"/>
</dbReference>
<dbReference type="GO" id="GO:0008270">
    <property type="term" value="F:zinc ion binding"/>
    <property type="evidence" value="ECO:0007669"/>
    <property type="project" value="UniProtKB-KW"/>
</dbReference>
<keyword evidence="11" id="KW-1185">Reference proteome</keyword>
<dbReference type="Pfam" id="PF12874">
    <property type="entry name" value="zf-met"/>
    <property type="match status" value="1"/>
</dbReference>